<evidence type="ECO:0000313" key="4">
    <source>
        <dbReference type="EMBL" id="EFX03252.1"/>
    </source>
</evidence>
<dbReference type="OrthoDB" id="185373at2759"/>
<reference evidence="4 5" key="1">
    <citation type="journal article" date="2011" name="Proc. Natl. Acad. Sci. U.S.A.">
        <title>Genome and transcriptome analyses of the mountain pine beetle-fungal symbiont Grosmannia clavigera, a lodgepole pine pathogen.</title>
        <authorList>
            <person name="DiGuistini S."/>
            <person name="Wang Y."/>
            <person name="Liao N.Y."/>
            <person name="Taylor G."/>
            <person name="Tanguay P."/>
            <person name="Feau N."/>
            <person name="Henrissat B."/>
            <person name="Chan S.K."/>
            <person name="Hesse-Orce U."/>
            <person name="Alamouti S.M."/>
            <person name="Tsui C.K.M."/>
            <person name="Docking R.T."/>
            <person name="Levasseur A."/>
            <person name="Haridas S."/>
            <person name="Robertson G."/>
            <person name="Birol I."/>
            <person name="Holt R.A."/>
            <person name="Marra M.A."/>
            <person name="Hamelin R.C."/>
            <person name="Hirst M."/>
            <person name="Jones S.J.M."/>
            <person name="Bohlmann J."/>
            <person name="Breuil C."/>
        </authorList>
    </citation>
    <scope>NUCLEOTIDE SEQUENCE [LARGE SCALE GENOMIC DNA]</scope>
    <source>
        <strain evidence="5">kw1407 / UAMH 11150</strain>
    </source>
</reference>
<dbReference type="PANTHER" id="PTHR47941">
    <property type="entry name" value="PENTATRICOPEPTIDE REPEAT-CONTAINING PROTEIN 3, MITOCHONDRIAL"/>
    <property type="match status" value="1"/>
</dbReference>
<evidence type="ECO:0000256" key="3">
    <source>
        <dbReference type="SAM" id="MobiDB-lite"/>
    </source>
</evidence>
<organism evidence="5">
    <name type="scientific">Grosmannia clavigera (strain kw1407 / UAMH 11150)</name>
    <name type="common">Blue stain fungus</name>
    <name type="synonym">Graphiocladiella clavigera</name>
    <dbReference type="NCBI Taxonomy" id="655863"/>
    <lineage>
        <taxon>Eukaryota</taxon>
        <taxon>Fungi</taxon>
        <taxon>Dikarya</taxon>
        <taxon>Ascomycota</taxon>
        <taxon>Pezizomycotina</taxon>
        <taxon>Sordariomycetes</taxon>
        <taxon>Sordariomycetidae</taxon>
        <taxon>Ophiostomatales</taxon>
        <taxon>Ophiostomataceae</taxon>
        <taxon>Leptographium</taxon>
    </lineage>
</organism>
<sequence length="888" mass="97099">MRESRAICLACRVRLSSQAAHAAVAAAAATTLRGPWHTAVGRGRAASFSAAPRKRRPRQLDDGALAVFRDVVEKQEGQQPPAGRSLAGGTELYQQLVKLTQLQSEPAVTIAELYAFFDSQMYPLMAEAPRDLPNIFKQAARKLVHEVSAARQRDYRTGDLPSVARITQVRRQLDLLNMPELWVPLVLGLVEEVLSTRQDEELAGSRAVRLDDLVQAWRIFSLPDMVVADEEALGQEAADSFRLPTPDAMLLARYARQRNLKLGLAGLFPRYAPRSLKPVVPAVLATYALLTDPDVVGGVAEAEVKTRAHEFLEAIEAILAAVPVDRAAVADMFVARPDLGAYVLGRWPLSETSRESDSSSSSSSSNKQQLGPMPRPRGRSSSLDAVHGQLSQALRARNLGACEAAWDVFWSSVTVPDADGADRLRQSAELFDYFIMAFATMRQPDRAIGIWNLMALAGVTPTLRTWTSFMEGCKRASNPTGIRNIWDKLVASGMPMDTAVWTARISGLIQAGEAEAGIRALEEMQELWEAANADTKTKTKTTAVKPTIGPVNAAIVGLLRRGDLGAARQILGWAGRHGIAPDLITFNTILRPLVREGRGDEVAGLLEMMARLGMQPDEATVTVLLEGALGGGGGGGGRRGQRGRGGESKNSHRDLEDTVRWMLAVVEASGLVANQQTYAKMVHLLLQEGGSDGQHQEQVDTAVEVVLAHMAARGLSLSSHVCTILAEHYFSQRPPDLEAVRALIETGMRRGERMEGSREEGEGEGEEAQMAPRAQRANIPIHRHRLRPPQFDRVFWECVVSGFARVDDTVSAQRYFEHIADSQSVTPSTLESLLRALVRNADWEAAARLVAKVQAQKMLLAQDGETVRARPFRHRFWHLAAEHGLLQQ</sequence>
<dbReference type="Proteomes" id="UP000007796">
    <property type="component" value="Unassembled WGS sequence"/>
</dbReference>
<dbReference type="PROSITE" id="PS51375">
    <property type="entry name" value="PPR"/>
    <property type="match status" value="1"/>
</dbReference>
<feature type="compositionally biased region" description="Basic and acidic residues" evidence="3">
    <location>
        <begin position="644"/>
        <end position="653"/>
    </location>
</feature>
<protein>
    <submittedName>
        <fullName evidence="4">Pentatricopeptide repeat protein</fullName>
    </submittedName>
</protein>
<dbReference type="InterPro" id="IPR002885">
    <property type="entry name" value="PPR_rpt"/>
</dbReference>
<accession>F0XGZ8</accession>
<feature type="region of interest" description="Disordered" evidence="3">
    <location>
        <begin position="630"/>
        <end position="653"/>
    </location>
</feature>
<gene>
    <name evidence="4" type="ORF">CMQ_3181</name>
</gene>
<evidence type="ECO:0000313" key="5">
    <source>
        <dbReference type="Proteomes" id="UP000007796"/>
    </source>
</evidence>
<keyword evidence="5" id="KW-1185">Reference proteome</keyword>
<dbReference type="EMBL" id="GL629769">
    <property type="protein sequence ID" value="EFX03252.1"/>
    <property type="molecule type" value="Genomic_DNA"/>
</dbReference>
<evidence type="ECO:0000256" key="2">
    <source>
        <dbReference type="PROSITE-ProRule" id="PRU00708"/>
    </source>
</evidence>
<proteinExistence type="predicted"/>
<dbReference type="eggNOG" id="KOG4197">
    <property type="taxonomic scope" value="Eukaryota"/>
</dbReference>
<dbReference type="RefSeq" id="XP_014172734.1">
    <property type="nucleotide sequence ID" value="XM_014317259.1"/>
</dbReference>
<feature type="region of interest" description="Disordered" evidence="3">
    <location>
        <begin position="351"/>
        <end position="384"/>
    </location>
</feature>
<dbReference type="STRING" id="655863.F0XGZ8"/>
<evidence type="ECO:0000256" key="1">
    <source>
        <dbReference type="ARBA" id="ARBA00022737"/>
    </source>
</evidence>
<feature type="region of interest" description="Disordered" evidence="3">
    <location>
        <begin position="749"/>
        <end position="772"/>
    </location>
</feature>
<dbReference type="Pfam" id="PF13041">
    <property type="entry name" value="PPR_2"/>
    <property type="match status" value="1"/>
</dbReference>
<dbReference type="InterPro" id="IPR011990">
    <property type="entry name" value="TPR-like_helical_dom_sf"/>
</dbReference>
<feature type="compositionally biased region" description="Basic and acidic residues" evidence="3">
    <location>
        <begin position="749"/>
        <end position="760"/>
    </location>
</feature>
<dbReference type="Pfam" id="PF01535">
    <property type="entry name" value="PPR"/>
    <property type="match status" value="1"/>
</dbReference>
<dbReference type="AlphaFoldDB" id="F0XGZ8"/>
<feature type="repeat" description="PPR" evidence="2">
    <location>
        <begin position="582"/>
        <end position="616"/>
    </location>
</feature>
<dbReference type="InParanoid" id="F0XGZ8"/>
<dbReference type="Gene3D" id="1.25.40.10">
    <property type="entry name" value="Tetratricopeptide repeat domain"/>
    <property type="match status" value="3"/>
</dbReference>
<name>F0XGZ8_GROCL</name>
<dbReference type="GeneID" id="25976253"/>
<keyword evidence="1" id="KW-0677">Repeat</keyword>
<dbReference type="HOGENOM" id="CLU_007681_2_0_1"/>